<comment type="caution">
    <text evidence="3">The sequence shown here is derived from an EMBL/GenBank/DDBJ whole genome shotgun (WGS) entry which is preliminary data.</text>
</comment>
<dbReference type="Gene3D" id="3.40.50.2000">
    <property type="entry name" value="Glycogen Phosphorylase B"/>
    <property type="match status" value="2"/>
</dbReference>
<feature type="transmembrane region" description="Helical" evidence="1">
    <location>
        <begin position="67"/>
        <end position="86"/>
    </location>
</feature>
<dbReference type="Pfam" id="PF00534">
    <property type="entry name" value="Glycos_transf_1"/>
    <property type="match status" value="1"/>
</dbReference>
<keyword evidence="1" id="KW-0812">Transmembrane</keyword>
<gene>
    <name evidence="3" type="ORF">A3G33_10855</name>
</gene>
<dbReference type="PANTHER" id="PTHR12526:SF630">
    <property type="entry name" value="GLYCOSYLTRANSFERASE"/>
    <property type="match status" value="1"/>
</dbReference>
<dbReference type="Proteomes" id="UP000178187">
    <property type="component" value="Unassembled WGS sequence"/>
</dbReference>
<evidence type="ECO:0000259" key="2">
    <source>
        <dbReference type="Pfam" id="PF00534"/>
    </source>
</evidence>
<protein>
    <recommendedName>
        <fullName evidence="2">Glycosyl transferase family 1 domain-containing protein</fullName>
    </recommendedName>
</protein>
<evidence type="ECO:0000256" key="1">
    <source>
        <dbReference type="SAM" id="Phobius"/>
    </source>
</evidence>
<keyword evidence="1" id="KW-1133">Transmembrane helix</keyword>
<keyword evidence="1" id="KW-0472">Membrane</keyword>
<evidence type="ECO:0000313" key="3">
    <source>
        <dbReference type="EMBL" id="OGW95468.1"/>
    </source>
</evidence>
<reference evidence="3 4" key="1">
    <citation type="journal article" date="2016" name="Nat. Commun.">
        <title>Thousands of microbial genomes shed light on interconnected biogeochemical processes in an aquifer system.</title>
        <authorList>
            <person name="Anantharaman K."/>
            <person name="Brown C.T."/>
            <person name="Hug L.A."/>
            <person name="Sharon I."/>
            <person name="Castelle C.J."/>
            <person name="Probst A.J."/>
            <person name="Thomas B.C."/>
            <person name="Singh A."/>
            <person name="Wilkins M.J."/>
            <person name="Karaoz U."/>
            <person name="Brodie E.L."/>
            <person name="Williams K.H."/>
            <person name="Hubbard S.S."/>
            <person name="Banfield J.F."/>
        </authorList>
    </citation>
    <scope>NUCLEOTIDE SEQUENCE [LARGE SCALE GENOMIC DNA]</scope>
</reference>
<dbReference type="GO" id="GO:0016757">
    <property type="term" value="F:glycosyltransferase activity"/>
    <property type="evidence" value="ECO:0007669"/>
    <property type="project" value="InterPro"/>
</dbReference>
<dbReference type="SUPFAM" id="SSF53756">
    <property type="entry name" value="UDP-Glycosyltransferase/glycogen phosphorylase"/>
    <property type="match status" value="1"/>
</dbReference>
<sequence length="445" mass="50362">MGDSKQKPNSLPHVVFILSKFPCYDEAFIMRELAAFSEKMKITIFSLRCSRDKVIHDEAVNLLPLTIYVQYLFSMKILTAMFRVFIRRPIRLLKALFDLKWGNIKSPEFLMKNLAFFPKSIYLADWAERNKVTHFFGYWATYPASVAMTASTITGIPFSFMGHAHDIYLNTTHLKEKIMRAKFISTCTKSNKDYLLKIAEIDSTSLASPRKRGSKTSGFPLKACGNDNPGAYETASNDSPHVCIKVIHHGLSFKNYESDQKPVENRLHIISVGTLYEHKGHKYLIDAVKILKGRGVQLICHIIGGGPLEPDLRAQISRCGLESEVFLTGAIKHSEVVPYYKQADLLVLMAQSEWHWGIPNVIVEAFAAKVAVITTRFGSVEEVVLDGKTGILVPGKDVQALAHVIEKLFRDRNYLKTLAQAGHDLILQEFDRDRCVNQYIDLFTK</sequence>
<dbReference type="PANTHER" id="PTHR12526">
    <property type="entry name" value="GLYCOSYLTRANSFERASE"/>
    <property type="match status" value="1"/>
</dbReference>
<dbReference type="EMBL" id="MHFR01000063">
    <property type="protein sequence ID" value="OGW95468.1"/>
    <property type="molecule type" value="Genomic_DNA"/>
</dbReference>
<organism evidence="3 4">
    <name type="scientific">Candidatus Danuiimicrobium aquiferis</name>
    <dbReference type="NCBI Taxonomy" id="1801832"/>
    <lineage>
        <taxon>Bacteria</taxon>
        <taxon>Pseudomonadati</taxon>
        <taxon>Candidatus Omnitrophota</taxon>
        <taxon>Candidatus Danuiimicrobium</taxon>
    </lineage>
</organism>
<dbReference type="AlphaFoldDB" id="A0A1G1KRD2"/>
<name>A0A1G1KRD2_9BACT</name>
<proteinExistence type="predicted"/>
<dbReference type="CDD" id="cd03801">
    <property type="entry name" value="GT4_PimA-like"/>
    <property type="match status" value="1"/>
</dbReference>
<dbReference type="InterPro" id="IPR001296">
    <property type="entry name" value="Glyco_trans_1"/>
</dbReference>
<accession>A0A1G1KRD2</accession>
<feature type="domain" description="Glycosyl transferase family 1" evidence="2">
    <location>
        <begin position="259"/>
        <end position="422"/>
    </location>
</feature>
<evidence type="ECO:0000313" key="4">
    <source>
        <dbReference type="Proteomes" id="UP000178187"/>
    </source>
</evidence>